<dbReference type="SMART" id="SM00320">
    <property type="entry name" value="WD40"/>
    <property type="match status" value="5"/>
</dbReference>
<dbReference type="GO" id="GO:0030866">
    <property type="term" value="P:cortical actin cytoskeleton organization"/>
    <property type="evidence" value="ECO:0007669"/>
    <property type="project" value="TreeGrafter"/>
</dbReference>
<sequence length="1027" mass="113620">MAGRMLKFIRGKGQQPSAERQKLQNELFAFRKTVQHGFPHRASALAWDPILRLAALGTATGALKVYGRPGVELYGQHTNPDSAVTQIHFIPGTGRLVSLCDDNSLHLWEINEKSLVELKSHTFEGKNKKISSLCVESTGKNLLMGTEGGNIYSLDLNTITVHEDVIYQDVVMQNCPEDFKVNPGAVEAICEHPKVPTRLLIGYNRGLVILWDRVAASPTHTFVSNQQLESLCWNDDGEHFTSSHNDGSYVTWEVAGASSDRPLKEPITPYGPYPCKAISKILIRTSIDNDEIIIYAGGMPRASYSDKYTVTVQQGEKHVAFDFTSRVIDFFTTTPVPPDGVPVQEERPETPAQLSAQTVNQVAAALVVLAEEELVVIDLCDSRWRPLRLPYLVSVHASAVTTAQLVDNVAANVYDNIVAAGQQQTENVYSESAWPISGGEVTSAETEASERQLLLTGHEDGSIRFWDVSGVAMTPLYKYTTAQLFSGEEIGENNDSQNDEEEWPPFKRVGTFDPYSDDPRLAVKRVILCPLSGMLTIGGAAGHIVIASLKTSPSTAEVKSMSVNIVSDRDGFVWKGHDQLTLRAGTHNFPQGYQATAVAQLSPPAAVTALGAQWEWGVVCAGTAHGLALLDALAAAPLLHRCTLNPHDHSGAGDTPISRRKSFKKSLRESFRRLRKGRSQRRQNTSASPTSQSQPAAKKPGDKIVETDAEIKPVERAVEARSNDDAFGSMVRCLYFARTFLISTQNSTPTLWAGTNNGTVYAFTINVPNTNKRKEEPVTCQLAKEIQLKHRAPVIGITVLDGASVPLPDPLEKITQLKGFWRRTKVAAKKSAAQHRRALQATGGGQRPTSPGDDHLKIVELCPTDFVIEENLYDSDAVPQHVEVIVLGGTEEQNNTLYDIDEDEILPAEEPAEQQMITVANVHSEEIDIKMPEYSRKTQMMFPPKVDKKQIREKKTNKLAGKEALLRSNIEFKERASAMLEEEHKLKIKFQEQEIAHQQLRHKLEIEILILERDKKKLELELLKKKN</sequence>
<feature type="repeat" description="WD" evidence="1">
    <location>
        <begin position="452"/>
        <end position="469"/>
    </location>
</feature>
<dbReference type="PROSITE" id="PS50082">
    <property type="entry name" value="WD_REPEATS_2"/>
    <property type="match status" value="2"/>
</dbReference>
<feature type="compositionally biased region" description="Basic and acidic residues" evidence="2">
    <location>
        <begin position="699"/>
        <end position="710"/>
    </location>
</feature>
<proteinExistence type="predicted"/>
<dbReference type="Proteomes" id="UP000691718">
    <property type="component" value="Unassembled WGS sequence"/>
</dbReference>
<dbReference type="GO" id="GO:0030864">
    <property type="term" value="C:cortical actin cytoskeleton"/>
    <property type="evidence" value="ECO:0007669"/>
    <property type="project" value="TreeGrafter"/>
</dbReference>
<protein>
    <submittedName>
        <fullName evidence="4">(apollo) hypothetical protein</fullName>
    </submittedName>
</protein>
<evidence type="ECO:0000256" key="2">
    <source>
        <dbReference type="SAM" id="MobiDB-lite"/>
    </source>
</evidence>
<dbReference type="GO" id="GO:0045159">
    <property type="term" value="F:myosin II binding"/>
    <property type="evidence" value="ECO:0007669"/>
    <property type="project" value="TreeGrafter"/>
</dbReference>
<dbReference type="OrthoDB" id="19944at2759"/>
<dbReference type="InterPro" id="IPR019775">
    <property type="entry name" value="WD40_repeat_CS"/>
</dbReference>
<dbReference type="GO" id="GO:0006893">
    <property type="term" value="P:Golgi to plasma membrane transport"/>
    <property type="evidence" value="ECO:0007669"/>
    <property type="project" value="TreeGrafter"/>
</dbReference>
<evidence type="ECO:0000259" key="3">
    <source>
        <dbReference type="Pfam" id="PF08366"/>
    </source>
</evidence>
<dbReference type="GO" id="GO:0005886">
    <property type="term" value="C:plasma membrane"/>
    <property type="evidence" value="ECO:0007669"/>
    <property type="project" value="TreeGrafter"/>
</dbReference>
<dbReference type="EMBL" id="CAJQZP010001245">
    <property type="protein sequence ID" value="CAG5032808.1"/>
    <property type="molecule type" value="Genomic_DNA"/>
</dbReference>
<feature type="domain" description="Lethal giant larvae homologue 2" evidence="3">
    <location>
        <begin position="268"/>
        <end position="384"/>
    </location>
</feature>
<dbReference type="InterPro" id="IPR013577">
    <property type="entry name" value="LLGL2"/>
</dbReference>
<keyword evidence="5" id="KW-1185">Reference proteome</keyword>
<dbReference type="Pfam" id="PF08366">
    <property type="entry name" value="LLGL"/>
    <property type="match status" value="1"/>
</dbReference>
<dbReference type="PANTHER" id="PTHR10241:SF29">
    <property type="entry name" value="LETHAL(2) GIANT LARVAE PROTEIN"/>
    <property type="match status" value="1"/>
</dbReference>
<gene>
    <name evidence="4" type="ORF">PAPOLLO_LOCUS19969</name>
</gene>
<dbReference type="AlphaFoldDB" id="A0A8S3XUE1"/>
<dbReference type="PANTHER" id="PTHR10241">
    <property type="entry name" value="LETHAL 2 GIANT LARVAE PROTEIN"/>
    <property type="match status" value="1"/>
</dbReference>
<keyword evidence="1" id="KW-0853">WD repeat</keyword>
<dbReference type="GO" id="GO:0051294">
    <property type="term" value="P:establishment of spindle orientation"/>
    <property type="evidence" value="ECO:0007669"/>
    <property type="project" value="TreeGrafter"/>
</dbReference>
<organism evidence="4 5">
    <name type="scientific">Parnassius apollo</name>
    <name type="common">Apollo butterfly</name>
    <name type="synonym">Papilio apollo</name>
    <dbReference type="NCBI Taxonomy" id="110799"/>
    <lineage>
        <taxon>Eukaryota</taxon>
        <taxon>Metazoa</taxon>
        <taxon>Ecdysozoa</taxon>
        <taxon>Arthropoda</taxon>
        <taxon>Hexapoda</taxon>
        <taxon>Insecta</taxon>
        <taxon>Pterygota</taxon>
        <taxon>Neoptera</taxon>
        <taxon>Endopterygota</taxon>
        <taxon>Lepidoptera</taxon>
        <taxon>Glossata</taxon>
        <taxon>Ditrysia</taxon>
        <taxon>Papilionoidea</taxon>
        <taxon>Papilionidae</taxon>
        <taxon>Parnassiinae</taxon>
        <taxon>Parnassini</taxon>
        <taxon>Parnassius</taxon>
        <taxon>Parnassius</taxon>
    </lineage>
</organism>
<dbReference type="PROSITE" id="PS00678">
    <property type="entry name" value="WD_REPEATS_1"/>
    <property type="match status" value="1"/>
</dbReference>
<feature type="compositionally biased region" description="Low complexity" evidence="2">
    <location>
        <begin position="685"/>
        <end position="697"/>
    </location>
</feature>
<evidence type="ECO:0000313" key="5">
    <source>
        <dbReference type="Proteomes" id="UP000691718"/>
    </source>
</evidence>
<dbReference type="GO" id="GO:0008593">
    <property type="term" value="P:regulation of Notch signaling pathway"/>
    <property type="evidence" value="ECO:0007669"/>
    <property type="project" value="TreeGrafter"/>
</dbReference>
<dbReference type="GO" id="GO:0019905">
    <property type="term" value="F:syntaxin binding"/>
    <property type="evidence" value="ECO:0007669"/>
    <property type="project" value="TreeGrafter"/>
</dbReference>
<name>A0A8S3XUE1_PARAO</name>
<feature type="region of interest" description="Disordered" evidence="2">
    <location>
        <begin position="833"/>
        <end position="856"/>
    </location>
</feature>
<evidence type="ECO:0000256" key="1">
    <source>
        <dbReference type="PROSITE-ProRule" id="PRU00221"/>
    </source>
</evidence>
<dbReference type="InterPro" id="IPR001680">
    <property type="entry name" value="WD40_rpt"/>
</dbReference>
<accession>A0A8S3XUE1</accession>
<dbReference type="GO" id="GO:0032878">
    <property type="term" value="P:regulation of establishment or maintenance of cell polarity"/>
    <property type="evidence" value="ECO:0007669"/>
    <property type="project" value="TreeGrafter"/>
</dbReference>
<feature type="repeat" description="WD" evidence="1">
    <location>
        <begin position="77"/>
        <end position="118"/>
    </location>
</feature>
<comment type="caution">
    <text evidence="4">The sequence shown here is derived from an EMBL/GenBank/DDBJ whole genome shotgun (WGS) entry which is preliminary data.</text>
</comment>
<feature type="region of interest" description="Disordered" evidence="2">
    <location>
        <begin position="646"/>
        <end position="710"/>
    </location>
</feature>
<evidence type="ECO:0000313" key="4">
    <source>
        <dbReference type="EMBL" id="CAG5032808.1"/>
    </source>
</evidence>
<dbReference type="GO" id="GO:0005096">
    <property type="term" value="F:GTPase activator activity"/>
    <property type="evidence" value="ECO:0007669"/>
    <property type="project" value="TreeGrafter"/>
</dbReference>
<reference evidence="4" key="1">
    <citation type="submission" date="2021-04" db="EMBL/GenBank/DDBJ databases">
        <authorList>
            <person name="Tunstrom K."/>
        </authorList>
    </citation>
    <scope>NUCLEOTIDE SEQUENCE</scope>
</reference>